<organism evidence="4 5">
    <name type="scientific">Necator americanus</name>
    <name type="common">Human hookworm</name>
    <dbReference type="NCBI Taxonomy" id="51031"/>
    <lineage>
        <taxon>Eukaryota</taxon>
        <taxon>Metazoa</taxon>
        <taxon>Ecdysozoa</taxon>
        <taxon>Nematoda</taxon>
        <taxon>Chromadorea</taxon>
        <taxon>Rhabditida</taxon>
        <taxon>Rhabditina</taxon>
        <taxon>Rhabditomorpha</taxon>
        <taxon>Strongyloidea</taxon>
        <taxon>Ancylostomatidae</taxon>
        <taxon>Bunostominae</taxon>
        <taxon>Necator</taxon>
    </lineage>
</organism>
<evidence type="ECO:0000256" key="1">
    <source>
        <dbReference type="ARBA" id="ARBA00009199"/>
    </source>
</evidence>
<dbReference type="Proteomes" id="UP001303046">
    <property type="component" value="Unassembled WGS sequence"/>
</dbReference>
<dbReference type="PANTHER" id="PTHR45847">
    <property type="entry name" value="FATTY ACID AMIDE HYDROLASE"/>
    <property type="match status" value="1"/>
</dbReference>
<dbReference type="PIRSF" id="PIRSF001221">
    <property type="entry name" value="Amidase_fungi"/>
    <property type="match status" value="1"/>
</dbReference>
<name>A0ABR1D9M3_NECAM</name>
<dbReference type="PANTHER" id="PTHR45847:SF11">
    <property type="entry name" value="AMIDASE DOMAIN-CONTAINING PROTEIN"/>
    <property type="match status" value="1"/>
</dbReference>
<evidence type="ECO:0000313" key="5">
    <source>
        <dbReference type="Proteomes" id="UP001303046"/>
    </source>
</evidence>
<dbReference type="InterPro" id="IPR036928">
    <property type="entry name" value="AS_sf"/>
</dbReference>
<keyword evidence="5" id="KW-1185">Reference proteome</keyword>
<evidence type="ECO:0000313" key="4">
    <source>
        <dbReference type="EMBL" id="KAK6747144.1"/>
    </source>
</evidence>
<dbReference type="Gene3D" id="3.90.1300.10">
    <property type="entry name" value="Amidase signature (AS) domain"/>
    <property type="match status" value="1"/>
</dbReference>
<feature type="domain" description="Amidase" evidence="3">
    <location>
        <begin position="84"/>
        <end position="558"/>
    </location>
</feature>
<dbReference type="Pfam" id="PF01425">
    <property type="entry name" value="Amidase"/>
    <property type="match status" value="1"/>
</dbReference>
<proteinExistence type="inferred from homology"/>
<dbReference type="PROSITE" id="PS00571">
    <property type="entry name" value="AMIDASES"/>
    <property type="match status" value="1"/>
</dbReference>
<keyword evidence="2" id="KW-0378">Hydrolase</keyword>
<accession>A0ABR1D9M3</accession>
<dbReference type="InterPro" id="IPR020556">
    <property type="entry name" value="Amidase_CS"/>
</dbReference>
<dbReference type="InterPro" id="IPR052096">
    <property type="entry name" value="Endocannabinoid_amidase"/>
</dbReference>
<comment type="caution">
    <text evidence="4">The sequence shown here is derived from an EMBL/GenBank/DDBJ whole genome shotgun (WGS) entry which is preliminary data.</text>
</comment>
<protein>
    <recommendedName>
        <fullName evidence="3">Amidase domain-containing protein</fullName>
    </recommendedName>
</protein>
<gene>
    <name evidence="4" type="primary">Necator_chrIV.g13685</name>
    <name evidence="4" type="ORF">RB195_000393</name>
</gene>
<dbReference type="InterPro" id="IPR023631">
    <property type="entry name" value="Amidase_dom"/>
</dbReference>
<evidence type="ECO:0000259" key="3">
    <source>
        <dbReference type="Pfam" id="PF01425"/>
    </source>
</evidence>
<dbReference type="EMBL" id="JAVFWL010000004">
    <property type="protein sequence ID" value="KAK6747144.1"/>
    <property type="molecule type" value="Genomic_DNA"/>
</dbReference>
<comment type="similarity">
    <text evidence="1">Belongs to the amidase family.</text>
</comment>
<reference evidence="4 5" key="1">
    <citation type="submission" date="2023-08" db="EMBL/GenBank/DDBJ databases">
        <title>A Necator americanus chromosomal reference genome.</title>
        <authorList>
            <person name="Ilik V."/>
            <person name="Petrzelkova K.J."/>
            <person name="Pardy F."/>
            <person name="Fuh T."/>
            <person name="Niatou-Singa F.S."/>
            <person name="Gouil Q."/>
            <person name="Baker L."/>
            <person name="Ritchie M.E."/>
            <person name="Jex A.R."/>
            <person name="Gazzola D."/>
            <person name="Li H."/>
            <person name="Toshio Fujiwara R."/>
            <person name="Zhan B."/>
            <person name="Aroian R.V."/>
            <person name="Pafco B."/>
            <person name="Schwarz E.M."/>
        </authorList>
    </citation>
    <scope>NUCLEOTIDE SEQUENCE [LARGE SCALE GENOMIC DNA]</scope>
    <source>
        <strain evidence="4 5">Aroian</strain>
        <tissue evidence="4">Whole animal</tissue>
    </source>
</reference>
<evidence type="ECO:0000256" key="2">
    <source>
        <dbReference type="ARBA" id="ARBA00022801"/>
    </source>
</evidence>
<sequence length="571" mass="64563">MFFLVIVFLLGIVSYLYYLYIRRQQRQQELSEIVKKRRQERDASSDAAQKSSALLDSELRQKIDSWSFQQLRENLQSGTVSCVDVLRTYQWKALKAQKETNCVTMFIKEAEYWANEWDTKAKVPGFVKPPFFGIPISLKECVPLEGYDQTRGFVQDVNALTKTDSVLVQQIKVLGMIPYVQTNVPQSLLSYSCSNPVYGTTTNPLDKTRTPGGSSGGESAIISAGGSIIGIGGDVGGSIRIPCHFTGTAGIKPSHLRFSHRGVCGSIPGRPLINSNDGPMAKDIQTIVDFLKEVWRDDFTSQQDPYVPPVLWNNEMYAEGKKYRIGYYIDDGWFTPIPAIQRAVLEAKDHLEAAGHTLIPFHPPNIPRVMRHFIRAVCVDGGKFLSRKLLNDIIDPSLYGQFVILMIPIWIQRLFAYPIEYFFPRFANMMHSLALNTSELRETYAEIEDYRGDFVELMQEQGIDAVLCPPQVMTAPKHHIPAKLFAACCYTAIFNLLDFGAGVVKVTEVTTEDNRKLKEEYPETDPWYRLAKDACKDCIGFPVNVQVAAPPYKEELVLRILRDIEVAVERK</sequence>
<dbReference type="SUPFAM" id="SSF75304">
    <property type="entry name" value="Amidase signature (AS) enzymes"/>
    <property type="match status" value="1"/>
</dbReference>